<dbReference type="Proteomes" id="UP000452188">
    <property type="component" value="Unassembled WGS sequence"/>
</dbReference>
<evidence type="ECO:0000313" key="4">
    <source>
        <dbReference type="Proteomes" id="UP000027731"/>
    </source>
</evidence>
<dbReference type="EMBL" id="QGHV01000034">
    <property type="protein sequence ID" value="PWT37231.1"/>
    <property type="molecule type" value="Genomic_DNA"/>
</dbReference>
<comment type="caution">
    <text evidence="1">The sequence shown here is derived from an EMBL/GenBank/DDBJ whole genome shotgun (WGS) entry which is preliminary data.</text>
</comment>
<dbReference type="PATRIC" id="fig|1598.90.peg.481"/>
<evidence type="ECO:0000313" key="3">
    <source>
        <dbReference type="EMBL" id="PWT37231.1"/>
    </source>
</evidence>
<evidence type="ECO:0000313" key="5">
    <source>
        <dbReference type="Proteomes" id="UP000452188"/>
    </source>
</evidence>
<dbReference type="Proteomes" id="UP000027731">
    <property type="component" value="Unassembled WGS sequence"/>
</dbReference>
<reference evidence="3" key="3">
    <citation type="submission" date="2018-05" db="EMBL/GenBank/DDBJ databases">
        <authorList>
            <person name="Peng X.Y."/>
            <person name="Xu Y.F."/>
            <person name="Luo D."/>
            <person name="Yu J."/>
            <person name="Gu J.Y."/>
        </authorList>
    </citation>
    <scope>NUCLEOTIDE SEQUENCE</scope>
    <source>
        <strain evidence="3">LR9</strain>
    </source>
</reference>
<organism evidence="1 4">
    <name type="scientific">Limosilactobacillus reuteri</name>
    <name type="common">Lactobacillus reuteri</name>
    <dbReference type="NCBI Taxonomy" id="1598"/>
    <lineage>
        <taxon>Bacteria</taxon>
        <taxon>Bacillati</taxon>
        <taxon>Bacillota</taxon>
        <taxon>Bacilli</taxon>
        <taxon>Lactobacillales</taxon>
        <taxon>Lactobacillaceae</taxon>
        <taxon>Limosilactobacillus</taxon>
    </lineage>
</organism>
<gene>
    <name evidence="3" type="ORF">DKZ35_06280</name>
    <name evidence="2" type="ORF">GIX79_01895</name>
    <name evidence="1" type="ORF">LR3_08380</name>
</gene>
<evidence type="ECO:0000313" key="1">
    <source>
        <dbReference type="EMBL" id="KEK16078.1"/>
    </source>
</evidence>
<proteinExistence type="predicted"/>
<reference evidence="3" key="2">
    <citation type="journal article" date="2018" name="Front. Microbiol.">
        <title>Comparative Genomics of the Herbivore Gut Symbiont Lactobacillus reuteri Reveals Genetic Diversity and Lifestyle Adaptation.</title>
        <authorList>
            <person name="Zhao J."/>
        </authorList>
    </citation>
    <scope>NUCLEOTIDE SEQUENCE</scope>
    <source>
        <strain evidence="3">LR9</strain>
    </source>
</reference>
<name>A0A073JQE8_LIMRT</name>
<dbReference type="AlphaFoldDB" id="A0A073JQE8"/>
<accession>A0A073JQE8</accession>
<protein>
    <submittedName>
        <fullName evidence="1">Uncharacterized protein</fullName>
    </submittedName>
</protein>
<evidence type="ECO:0000313" key="2">
    <source>
        <dbReference type="EMBL" id="MRG74532.1"/>
    </source>
</evidence>
<reference evidence="2 5" key="4">
    <citation type="submission" date="2019-11" db="EMBL/GenBank/DDBJ databases">
        <title>Draft genome sequence of 12 host-associated Lactobacillus reuteri rodent strains.</title>
        <authorList>
            <person name="Zhang S."/>
            <person name="Ozcam M."/>
            <person name="Van Pijkeren J.P."/>
        </authorList>
    </citation>
    <scope>NUCLEOTIDE SEQUENCE [LARGE SCALE GENOMIC DNA]</scope>
    <source>
        <strain evidence="2 5">6799jm-1</strain>
    </source>
</reference>
<dbReference type="RefSeq" id="WP_019253483.1">
    <property type="nucleotide sequence ID" value="NZ_JAJGWL010000126.1"/>
</dbReference>
<dbReference type="EMBL" id="WJMV01000003">
    <property type="protein sequence ID" value="MRG74532.1"/>
    <property type="molecule type" value="Genomic_DNA"/>
</dbReference>
<dbReference type="EMBL" id="JOSX01000010">
    <property type="protein sequence ID" value="KEK16078.1"/>
    <property type="molecule type" value="Genomic_DNA"/>
</dbReference>
<sequence>MLHKYTKITAIEAEQFDGSDEMMNKYCITDDGWGETFTFRKDNNCLPLKRGWWIINLGKITVFDVTFTDWRTMSDEKFRRTYKRCD</sequence>
<reference evidence="1 4" key="1">
    <citation type="submission" date="2014-06" db="EMBL/GenBank/DDBJ databases">
        <title>Genetic determinant of reutericyclin biosynthesis of Lactobacillus reuteri.</title>
        <authorList>
            <person name="Lin X."/>
            <person name="Duar R."/>
            <person name="Walter J."/>
            <person name="Gaenzle M."/>
        </authorList>
    </citation>
    <scope>NUCLEOTIDE SEQUENCE [LARGE SCALE GENOMIC DNA]</scope>
    <source>
        <strain evidence="1 4">LTH2584</strain>
    </source>
</reference>
<dbReference type="Proteomes" id="UP000245735">
    <property type="component" value="Unassembled WGS sequence"/>
</dbReference>